<dbReference type="Proteomes" id="UP000253034">
    <property type="component" value="Unassembled WGS sequence"/>
</dbReference>
<feature type="active site" description="Amidino-cysteine intermediate" evidence="2">
    <location>
        <position position="330"/>
    </location>
</feature>
<accession>A0A369BHC2</accession>
<dbReference type="RefSeq" id="WP_114296086.1">
    <property type="nucleotide sequence ID" value="NZ_QPJT01000002.1"/>
</dbReference>
<organism evidence="3 4">
    <name type="scientific">Anaerobacterium chartisolvens</name>
    <dbReference type="NCBI Taxonomy" id="1297424"/>
    <lineage>
        <taxon>Bacteria</taxon>
        <taxon>Bacillati</taxon>
        <taxon>Bacillota</taxon>
        <taxon>Clostridia</taxon>
        <taxon>Eubacteriales</taxon>
        <taxon>Oscillospiraceae</taxon>
        <taxon>Anaerobacterium</taxon>
    </lineage>
</organism>
<proteinExistence type="inferred from homology"/>
<comment type="caution">
    <text evidence="3">The sequence shown here is derived from an EMBL/GenBank/DDBJ whole genome shotgun (WGS) entry which is preliminary data.</text>
</comment>
<dbReference type="GO" id="GO:0004668">
    <property type="term" value="F:protein-arginine deiminase activity"/>
    <property type="evidence" value="ECO:0007669"/>
    <property type="project" value="InterPro"/>
</dbReference>
<dbReference type="PANTHER" id="PTHR31377:SF0">
    <property type="entry name" value="AGMATINE DEIMINASE-RELATED"/>
    <property type="match status" value="1"/>
</dbReference>
<dbReference type="OrthoDB" id="9808013at2"/>
<dbReference type="SUPFAM" id="SSF55909">
    <property type="entry name" value="Pentein"/>
    <property type="match status" value="1"/>
</dbReference>
<evidence type="ECO:0000256" key="1">
    <source>
        <dbReference type="ARBA" id="ARBA00022801"/>
    </source>
</evidence>
<keyword evidence="1 2" id="KW-0378">Hydrolase</keyword>
<dbReference type="InterPro" id="IPR017754">
    <property type="entry name" value="Agmatine_deiminase"/>
</dbReference>
<comment type="catalytic activity">
    <reaction evidence="2">
        <text>agmatine + H2O = N-carbamoylputrescine + NH4(+)</text>
        <dbReference type="Rhea" id="RHEA:18037"/>
        <dbReference type="ChEBI" id="CHEBI:15377"/>
        <dbReference type="ChEBI" id="CHEBI:28938"/>
        <dbReference type="ChEBI" id="CHEBI:58145"/>
        <dbReference type="ChEBI" id="CHEBI:58318"/>
        <dbReference type="EC" id="3.5.3.12"/>
    </reaction>
</comment>
<dbReference type="EMBL" id="QPJT01000002">
    <property type="protein sequence ID" value="RCX19956.1"/>
    <property type="molecule type" value="Genomic_DNA"/>
</dbReference>
<protein>
    <recommendedName>
        <fullName evidence="2">Putative agmatine deiminase</fullName>
        <ecNumber evidence="2">3.5.3.12</ecNumber>
    </recommendedName>
    <alternativeName>
        <fullName evidence="2">Agmatine iminohydrolase</fullName>
    </alternativeName>
</protein>
<comment type="similarity">
    <text evidence="2">Belongs to the agmatine deiminase family.</text>
</comment>
<dbReference type="EC" id="3.5.3.12" evidence="2"/>
<evidence type="ECO:0000256" key="2">
    <source>
        <dbReference type="HAMAP-Rule" id="MF_01841"/>
    </source>
</evidence>
<dbReference type="Pfam" id="PF04371">
    <property type="entry name" value="PAD_porph"/>
    <property type="match status" value="1"/>
</dbReference>
<reference evidence="3 4" key="1">
    <citation type="submission" date="2018-07" db="EMBL/GenBank/DDBJ databases">
        <title>Genomic Encyclopedia of Type Strains, Phase IV (KMG-IV): sequencing the most valuable type-strain genomes for metagenomic binning, comparative biology and taxonomic classification.</title>
        <authorList>
            <person name="Goeker M."/>
        </authorList>
    </citation>
    <scope>NUCLEOTIDE SEQUENCE [LARGE SCALE GENOMIC DNA]</scope>
    <source>
        <strain evidence="3 4">DSM 27016</strain>
    </source>
</reference>
<dbReference type="InterPro" id="IPR007466">
    <property type="entry name" value="Peptidyl-Arg-deiminase_porph"/>
</dbReference>
<dbReference type="GO" id="GO:0009446">
    <property type="term" value="P:putrescine biosynthetic process"/>
    <property type="evidence" value="ECO:0007669"/>
    <property type="project" value="InterPro"/>
</dbReference>
<dbReference type="HAMAP" id="MF_01841">
    <property type="entry name" value="Agmatine_deimin"/>
    <property type="match status" value="1"/>
</dbReference>
<gene>
    <name evidence="2" type="primary">aguA</name>
    <name evidence="3" type="ORF">DFR58_10225</name>
</gene>
<dbReference type="AlphaFoldDB" id="A0A369BHC2"/>
<keyword evidence="4" id="KW-1185">Reference proteome</keyword>
<evidence type="ECO:0000313" key="3">
    <source>
        <dbReference type="EMBL" id="RCX19956.1"/>
    </source>
</evidence>
<dbReference type="PANTHER" id="PTHR31377">
    <property type="entry name" value="AGMATINE DEIMINASE-RELATED"/>
    <property type="match status" value="1"/>
</dbReference>
<dbReference type="GO" id="GO:0047632">
    <property type="term" value="F:agmatine deiminase activity"/>
    <property type="evidence" value="ECO:0007669"/>
    <property type="project" value="UniProtKB-UniRule"/>
</dbReference>
<evidence type="ECO:0000313" key="4">
    <source>
        <dbReference type="Proteomes" id="UP000253034"/>
    </source>
</evidence>
<name>A0A369BHC2_9FIRM</name>
<dbReference type="Gene3D" id="3.75.10.10">
    <property type="entry name" value="L-arginine/glycine Amidinotransferase, Chain A"/>
    <property type="match status" value="1"/>
</dbReference>
<sequence length="344" mass="38321">MFPSELGFAMPPEWSEHMGTLMEWPIKEALWPEPFEEVLEAFANTAKSIAQFEPVIMIARPELAEQAQRLCGGGIKILEMLHDDSWMRDNGPTFVINSRGELSGINWRFNAWGGKYPFNYDDMVAFKVLNCLEIPCFDAPLIMEGGSIHVDGEGTVLTTEQCLLNANRNPHMNKDQIEDMLKKYLGAKKIIWLKNGLYGDDTDGHIDNVACFAGPGKVIVQISSDKNNPNYERSAENLEILKGCTDAQGRFLEIIEIEQPGEELYDGAYLTLSYINFYFVNGGIILPVFGGKHSETDSNAKNVLQRAFPDRRIVAVDGMPIARGGGNVHCITQQMPRGVPAGIF</sequence>